<dbReference type="PANTHER" id="PTHR21621">
    <property type="entry name" value="RIBOSOMAL PROTEIN S6 MODIFICATION PROTEIN"/>
    <property type="match status" value="1"/>
</dbReference>
<dbReference type="Gene3D" id="3.30.470.20">
    <property type="entry name" value="ATP-grasp fold, B domain"/>
    <property type="match status" value="1"/>
</dbReference>
<dbReference type="Proteomes" id="UP000178750">
    <property type="component" value="Unassembled WGS sequence"/>
</dbReference>
<proteinExistence type="predicted"/>
<dbReference type="AlphaFoldDB" id="A0A1F7XYG4"/>
<organism evidence="3 4">
    <name type="scientific">Candidatus Woesebacteria bacterium RIFCSPHIGHO2_01_FULL_38_9b</name>
    <dbReference type="NCBI Taxonomy" id="1802493"/>
    <lineage>
        <taxon>Bacteria</taxon>
        <taxon>Candidatus Woeseibacteriota</taxon>
    </lineage>
</organism>
<name>A0A1F7XYG4_9BACT</name>
<dbReference type="Pfam" id="PF08443">
    <property type="entry name" value="RimK"/>
    <property type="match status" value="1"/>
</dbReference>
<comment type="caution">
    <text evidence="3">The sequence shown here is derived from an EMBL/GenBank/DDBJ whole genome shotgun (WGS) entry which is preliminary data.</text>
</comment>
<dbReference type="GO" id="GO:0005737">
    <property type="term" value="C:cytoplasm"/>
    <property type="evidence" value="ECO:0007669"/>
    <property type="project" value="TreeGrafter"/>
</dbReference>
<dbReference type="InterPro" id="IPR011761">
    <property type="entry name" value="ATP-grasp"/>
</dbReference>
<dbReference type="GO" id="GO:0046872">
    <property type="term" value="F:metal ion binding"/>
    <property type="evidence" value="ECO:0007669"/>
    <property type="project" value="InterPro"/>
</dbReference>
<accession>A0A1F7XYG4</accession>
<reference evidence="3 4" key="1">
    <citation type="journal article" date="2016" name="Nat. Commun.">
        <title>Thousands of microbial genomes shed light on interconnected biogeochemical processes in an aquifer system.</title>
        <authorList>
            <person name="Anantharaman K."/>
            <person name="Brown C.T."/>
            <person name="Hug L.A."/>
            <person name="Sharon I."/>
            <person name="Castelle C.J."/>
            <person name="Probst A.J."/>
            <person name="Thomas B.C."/>
            <person name="Singh A."/>
            <person name="Wilkins M.J."/>
            <person name="Karaoz U."/>
            <person name="Brodie E.L."/>
            <person name="Williams K.H."/>
            <person name="Hubbard S.S."/>
            <person name="Banfield J.F."/>
        </authorList>
    </citation>
    <scope>NUCLEOTIDE SEQUENCE [LARGE SCALE GENOMIC DNA]</scope>
</reference>
<feature type="domain" description="ATP-grasp" evidence="2">
    <location>
        <begin position="139"/>
        <end position="353"/>
    </location>
</feature>
<evidence type="ECO:0000313" key="3">
    <source>
        <dbReference type="EMBL" id="OGM20046.1"/>
    </source>
</evidence>
<gene>
    <name evidence="3" type="ORF">A2863_01815</name>
</gene>
<keyword evidence="1" id="KW-0547">Nucleotide-binding</keyword>
<evidence type="ECO:0000313" key="4">
    <source>
        <dbReference type="Proteomes" id="UP000178750"/>
    </source>
</evidence>
<dbReference type="SUPFAM" id="SSF56059">
    <property type="entry name" value="Glutathione synthetase ATP-binding domain-like"/>
    <property type="match status" value="1"/>
</dbReference>
<dbReference type="PROSITE" id="PS50975">
    <property type="entry name" value="ATP_GRASP"/>
    <property type="match status" value="1"/>
</dbReference>
<evidence type="ECO:0000259" key="2">
    <source>
        <dbReference type="PROSITE" id="PS50975"/>
    </source>
</evidence>
<dbReference type="GO" id="GO:0005524">
    <property type="term" value="F:ATP binding"/>
    <property type="evidence" value="ECO:0007669"/>
    <property type="project" value="UniProtKB-UniRule"/>
</dbReference>
<dbReference type="EMBL" id="MGGF01000073">
    <property type="protein sequence ID" value="OGM20046.1"/>
    <property type="molecule type" value="Genomic_DNA"/>
</dbReference>
<keyword evidence="1" id="KW-0067">ATP-binding</keyword>
<dbReference type="PANTHER" id="PTHR21621:SF2">
    <property type="entry name" value="COENZYME GAMMA-F420-2:ALPHA-L-GLUTAMATE LIGASE"/>
    <property type="match status" value="1"/>
</dbReference>
<sequence>MIQTKHFDVLIVYSEKLASSANSLSDKVLTPFPKGGKNETYNIVYEYFLTHCDKNNLKAAFTTSADIIGAGRCRSYWLFENNCWIKDRGVAYSNLIFDKFSPTNKRRKTSRKLLFSSYEVKSFNHPYLINLFFDKQKTYKKLHKYSFPTVIIKDITRESILRACKTLNEIMSRHPHKDDFTEEIVMKDRFGSGGINVFKLKPNQIKKMMALMKKNKKISYIIQPFVKFDKGFSYKNSHVAADIRLIYLGGKIIQTYIRMPKMGDFRCNEHQGGSLKYIPKNNIPFGVVSNSNKIANFLNKKCSLYALDFIVSNNGNIYLLEGNTGPGLDWNLSIKENEIEAQKLIRIIIKELVRLVGLPILISEKETHNILIEVPITGEYPIMSKGLISI</sequence>
<dbReference type="InterPro" id="IPR013651">
    <property type="entry name" value="ATP-grasp_RimK-type"/>
</dbReference>
<dbReference type="GO" id="GO:0043774">
    <property type="term" value="F:coenzyme F420-2 alpha-glutamyl ligase activity"/>
    <property type="evidence" value="ECO:0007669"/>
    <property type="project" value="TreeGrafter"/>
</dbReference>
<protein>
    <recommendedName>
        <fullName evidence="2">ATP-grasp domain-containing protein</fullName>
    </recommendedName>
</protein>
<evidence type="ECO:0000256" key="1">
    <source>
        <dbReference type="PROSITE-ProRule" id="PRU00409"/>
    </source>
</evidence>